<reference evidence="1" key="1">
    <citation type="submission" date="2020-05" db="EMBL/GenBank/DDBJ databases">
        <title>Large-scale comparative analyses of tick genomes elucidate their genetic diversity and vector capacities.</title>
        <authorList>
            <person name="Jia N."/>
            <person name="Wang J."/>
            <person name="Shi W."/>
            <person name="Du L."/>
            <person name="Sun Y."/>
            <person name="Zhan W."/>
            <person name="Jiang J."/>
            <person name="Wang Q."/>
            <person name="Zhang B."/>
            <person name="Ji P."/>
            <person name="Sakyi L.B."/>
            <person name="Cui X."/>
            <person name="Yuan T."/>
            <person name="Jiang B."/>
            <person name="Yang W."/>
            <person name="Lam T.T.-Y."/>
            <person name="Chang Q."/>
            <person name="Ding S."/>
            <person name="Wang X."/>
            <person name="Zhu J."/>
            <person name="Ruan X."/>
            <person name="Zhao L."/>
            <person name="Wei J."/>
            <person name="Que T."/>
            <person name="Du C."/>
            <person name="Cheng J."/>
            <person name="Dai P."/>
            <person name="Han X."/>
            <person name="Huang E."/>
            <person name="Gao Y."/>
            <person name="Liu J."/>
            <person name="Shao H."/>
            <person name="Ye R."/>
            <person name="Li L."/>
            <person name="Wei W."/>
            <person name="Wang X."/>
            <person name="Wang C."/>
            <person name="Yang T."/>
            <person name="Huo Q."/>
            <person name="Li W."/>
            <person name="Guo W."/>
            <person name="Chen H."/>
            <person name="Zhou L."/>
            <person name="Ni X."/>
            <person name="Tian J."/>
            <person name="Zhou Y."/>
            <person name="Sheng Y."/>
            <person name="Liu T."/>
            <person name="Pan Y."/>
            <person name="Xia L."/>
            <person name="Li J."/>
            <person name="Zhao F."/>
            <person name="Cao W."/>
        </authorList>
    </citation>
    <scope>NUCLEOTIDE SEQUENCE</scope>
    <source>
        <strain evidence="1">Dsil-2018</strain>
    </source>
</reference>
<dbReference type="Proteomes" id="UP000821865">
    <property type="component" value="Chromosome 4"/>
</dbReference>
<name>A0ACB8CVH1_DERSI</name>
<evidence type="ECO:0000313" key="2">
    <source>
        <dbReference type="Proteomes" id="UP000821865"/>
    </source>
</evidence>
<organism evidence="1 2">
    <name type="scientific">Dermacentor silvarum</name>
    <name type="common">Tick</name>
    <dbReference type="NCBI Taxonomy" id="543639"/>
    <lineage>
        <taxon>Eukaryota</taxon>
        <taxon>Metazoa</taxon>
        <taxon>Ecdysozoa</taxon>
        <taxon>Arthropoda</taxon>
        <taxon>Chelicerata</taxon>
        <taxon>Arachnida</taxon>
        <taxon>Acari</taxon>
        <taxon>Parasitiformes</taxon>
        <taxon>Ixodida</taxon>
        <taxon>Ixodoidea</taxon>
        <taxon>Ixodidae</taxon>
        <taxon>Rhipicephalinae</taxon>
        <taxon>Dermacentor</taxon>
    </lineage>
</organism>
<protein>
    <submittedName>
        <fullName evidence="1">Uncharacterized protein</fullName>
    </submittedName>
</protein>
<comment type="caution">
    <text evidence="1">The sequence shown here is derived from an EMBL/GenBank/DDBJ whole genome shotgun (WGS) entry which is preliminary data.</text>
</comment>
<proteinExistence type="predicted"/>
<sequence length="302" mass="32565">MKSKITNQHDALPQDMFEGVDPKEWNTSSSWDTELPTVSPCFRHTALVWLPCSAAWLLALCEAWTLGHRDSSHTIPCSGLYVTKLVFQVLTFIVCTAKLVVSSLLYLHHEADLAEVAGASVVLCTLVLVTSLTMWERWKGLQSSVVIPTFWLVFAICTAITCYADVVDFNYDLQNPGVFCSFSLLPLTVVQLVLSSLSEKPSPYAPLDTQAGLALATKVPHTKKGSLPGGRVGSPGRTGRGSTMGQPATLEVCRTGAARNACGVAALLAQQPPQRSQGLPDCALAGTAVRDDRQPGQQRKPE</sequence>
<accession>A0ACB8CVH1</accession>
<keyword evidence="2" id="KW-1185">Reference proteome</keyword>
<dbReference type="EMBL" id="CM023473">
    <property type="protein sequence ID" value="KAH7953200.1"/>
    <property type="molecule type" value="Genomic_DNA"/>
</dbReference>
<evidence type="ECO:0000313" key="1">
    <source>
        <dbReference type="EMBL" id="KAH7953200.1"/>
    </source>
</evidence>
<gene>
    <name evidence="1" type="ORF">HPB49_005864</name>
</gene>